<dbReference type="PANTHER" id="PTHR36924:SF1">
    <property type="entry name" value="ANTITOXIN HIGA-1"/>
    <property type="match status" value="1"/>
</dbReference>
<dbReference type="SMART" id="SM00530">
    <property type="entry name" value="HTH_XRE"/>
    <property type="match status" value="1"/>
</dbReference>
<dbReference type="Proteomes" id="UP000004088">
    <property type="component" value="Unassembled WGS sequence"/>
</dbReference>
<proteinExistence type="predicted"/>
<dbReference type="AlphaFoldDB" id="F0EYD5"/>
<dbReference type="Pfam" id="PF01381">
    <property type="entry name" value="HTH_3"/>
    <property type="match status" value="1"/>
</dbReference>
<comment type="caution">
    <text evidence="3">The sequence shown here is derived from an EMBL/GenBank/DDBJ whole genome shotgun (WGS) entry which is preliminary data.</text>
</comment>
<accession>F0EYD5</accession>
<dbReference type="SUPFAM" id="SSF47413">
    <property type="entry name" value="lambda repressor-like DNA-binding domains"/>
    <property type="match status" value="1"/>
</dbReference>
<dbReference type="GO" id="GO:0003677">
    <property type="term" value="F:DNA binding"/>
    <property type="evidence" value="ECO:0007669"/>
    <property type="project" value="UniProtKB-KW"/>
</dbReference>
<dbReference type="PROSITE" id="PS50943">
    <property type="entry name" value="HTH_CROC1"/>
    <property type="match status" value="1"/>
</dbReference>
<protein>
    <submittedName>
        <fullName evidence="3">Addiction module antidote protein HigA</fullName>
    </submittedName>
</protein>
<reference evidence="3 4" key="1">
    <citation type="submission" date="2011-01" db="EMBL/GenBank/DDBJ databases">
        <authorList>
            <person name="Muzny D."/>
            <person name="Qin X."/>
            <person name="Deng J."/>
            <person name="Jiang H."/>
            <person name="Liu Y."/>
            <person name="Qu J."/>
            <person name="Song X.-Z."/>
            <person name="Zhang L."/>
            <person name="Thornton R."/>
            <person name="Coyle M."/>
            <person name="Francisco L."/>
            <person name="Jackson L."/>
            <person name="Javaid M."/>
            <person name="Korchina V."/>
            <person name="Kovar C."/>
            <person name="Mata R."/>
            <person name="Mathew T."/>
            <person name="Ngo R."/>
            <person name="Nguyen L."/>
            <person name="Nguyen N."/>
            <person name="Okwuonu G."/>
            <person name="Ongeri F."/>
            <person name="Pham C."/>
            <person name="Simmons D."/>
            <person name="Wilczek-Boney K."/>
            <person name="Hale W."/>
            <person name="Jakkamsetti A."/>
            <person name="Pham P."/>
            <person name="Ruth R."/>
            <person name="San Lucas F."/>
            <person name="Warren J."/>
            <person name="Zhang J."/>
            <person name="Zhao Z."/>
            <person name="Zhou C."/>
            <person name="Zhu D."/>
            <person name="Lee S."/>
            <person name="Bess C."/>
            <person name="Blankenburg K."/>
            <person name="Forbes L."/>
            <person name="Fu Q."/>
            <person name="Gubbala S."/>
            <person name="Hirani K."/>
            <person name="Jayaseelan J.C."/>
            <person name="Lara F."/>
            <person name="Munidasa M."/>
            <person name="Palculict T."/>
            <person name="Patil S."/>
            <person name="Pu L.-L."/>
            <person name="Saada N."/>
            <person name="Tang L."/>
            <person name="Weissenberger G."/>
            <person name="Zhu Y."/>
            <person name="Hemphill L."/>
            <person name="Shang Y."/>
            <person name="Youmans B."/>
            <person name="Ayvaz T."/>
            <person name="Ross M."/>
            <person name="Santibanez J."/>
            <person name="Aqrawi P."/>
            <person name="Gross S."/>
            <person name="Joshi V."/>
            <person name="Fowler G."/>
            <person name="Nazareth L."/>
            <person name="Reid J."/>
            <person name="Worley K."/>
            <person name="Petrosino J."/>
            <person name="Highlander S."/>
            <person name="Gibbs R."/>
        </authorList>
    </citation>
    <scope>NUCLEOTIDE SEQUENCE [LARGE SCALE GENOMIC DNA]</scope>
    <source>
        <strain evidence="3 4">ATCC 33394</strain>
    </source>
</reference>
<name>F0EYD5_9NEIS</name>
<evidence type="ECO:0000256" key="1">
    <source>
        <dbReference type="ARBA" id="ARBA00023125"/>
    </source>
</evidence>
<dbReference type="InterPro" id="IPR010982">
    <property type="entry name" value="Lambda_DNA-bd_dom_sf"/>
</dbReference>
<sequence length="105" mass="11482">MNKREIPLIHPGEILLEDWLKPLGISQYALAKAIDVPPRRINEIILGKRGISADTALRLGAFFNTDAQSWLNLQSHYDAETARIALAPTLAHIVPFRAAGTAASV</sequence>
<dbReference type="EMBL" id="AEWV01000015">
    <property type="protein sequence ID" value="EGC17543.1"/>
    <property type="molecule type" value="Genomic_DNA"/>
</dbReference>
<dbReference type="STRING" id="888741.HMPREF9098_0869"/>
<keyword evidence="1" id="KW-0238">DNA-binding</keyword>
<dbReference type="RefSeq" id="WP_003782201.1">
    <property type="nucleotide sequence ID" value="NZ_GL870929.1"/>
</dbReference>
<dbReference type="HOGENOM" id="CLU_140230_5_0_4"/>
<evidence type="ECO:0000313" key="4">
    <source>
        <dbReference type="Proteomes" id="UP000004088"/>
    </source>
</evidence>
<dbReference type="Gene3D" id="1.10.260.40">
    <property type="entry name" value="lambda repressor-like DNA-binding domains"/>
    <property type="match status" value="1"/>
</dbReference>
<feature type="domain" description="HTH cro/C1-type" evidence="2">
    <location>
        <begin position="16"/>
        <end position="70"/>
    </location>
</feature>
<organism evidence="3 4">
    <name type="scientific">Kingella denitrificans ATCC 33394</name>
    <dbReference type="NCBI Taxonomy" id="888741"/>
    <lineage>
        <taxon>Bacteria</taxon>
        <taxon>Pseudomonadati</taxon>
        <taxon>Pseudomonadota</taxon>
        <taxon>Betaproteobacteria</taxon>
        <taxon>Neisseriales</taxon>
        <taxon>Neisseriaceae</taxon>
        <taxon>Kingella</taxon>
    </lineage>
</organism>
<keyword evidence="4" id="KW-1185">Reference proteome</keyword>
<dbReference type="NCBIfam" id="TIGR02607">
    <property type="entry name" value="antidote_HigA"/>
    <property type="match status" value="1"/>
</dbReference>
<gene>
    <name evidence="3" type="primary">higA</name>
    <name evidence="3" type="ORF">HMPREF9098_0869</name>
</gene>
<dbReference type="InterPro" id="IPR001387">
    <property type="entry name" value="Cro/C1-type_HTH"/>
</dbReference>
<evidence type="ECO:0000313" key="3">
    <source>
        <dbReference type="EMBL" id="EGC17543.1"/>
    </source>
</evidence>
<dbReference type="CDD" id="cd00093">
    <property type="entry name" value="HTH_XRE"/>
    <property type="match status" value="1"/>
</dbReference>
<dbReference type="InterPro" id="IPR013430">
    <property type="entry name" value="Toxin_antidote_HigA"/>
</dbReference>
<dbReference type="PANTHER" id="PTHR36924">
    <property type="entry name" value="ANTITOXIN HIGA-1"/>
    <property type="match status" value="1"/>
</dbReference>
<evidence type="ECO:0000259" key="2">
    <source>
        <dbReference type="PROSITE" id="PS50943"/>
    </source>
</evidence>